<keyword evidence="1" id="KW-0378">Hydrolase</keyword>
<keyword evidence="3" id="KW-1185">Reference proteome</keyword>
<sequence length="355" mass="39584">MSRATGERAFLILDLPASHKPVVNYLLHVLIYNSLAFGDSYTYVQGTSGRQNYSFIGDLQNYSFTPEKLLSDEIVQNQPQDTLLIGCRFQIGTSAGGPNWVEYLTGCFSGLPSRCKKQLWNFAFAGSDVSTDYTPLHHNYSVSFTNQISQWSTYARPILPVTLSRSLVAVFIGINDISDSSKYTFPRPTTTNNTAIDFPSLYSQIISTEFKALETVYEAGYRNFLFMNLPPLERTPGNVKPGITPLPNSTMLHTYNTLLSTATSTFTTTHPGTKTMLFDTYSFLTSILDNPAPYGITNTTSFCPRYDAPDIKTNYAAYGCVPLEQYFWYNSGHITWRVHGLLAGAVRGFLESEGC</sequence>
<dbReference type="Proteomes" id="UP000462212">
    <property type="component" value="Unassembled WGS sequence"/>
</dbReference>
<dbReference type="InterPro" id="IPR036514">
    <property type="entry name" value="SGNH_hydro_sf"/>
</dbReference>
<dbReference type="Pfam" id="PF00657">
    <property type="entry name" value="Lipase_GDSL"/>
    <property type="match status" value="1"/>
</dbReference>
<dbReference type="InterPro" id="IPR051058">
    <property type="entry name" value="GDSL_Est/Lipase"/>
</dbReference>
<dbReference type="InterPro" id="IPR001087">
    <property type="entry name" value="GDSL"/>
</dbReference>
<comment type="caution">
    <text evidence="2">The sequence shown here is derived from an EMBL/GenBank/DDBJ whole genome shotgun (WGS) entry which is preliminary data.</text>
</comment>
<dbReference type="PANTHER" id="PTHR45648:SF85">
    <property type="entry name" value="A, PUTATIVE (AFU_ORTHOLOGUE AFUA_2G10760)-RELATED"/>
    <property type="match status" value="1"/>
</dbReference>
<name>A0A8H8S108_9HELO</name>
<reference evidence="2 3" key="1">
    <citation type="submission" date="2018-05" db="EMBL/GenBank/DDBJ databases">
        <title>Genome sequencing and assembly of the regulated plant pathogen Lachnellula willkommii and related sister species for the development of diagnostic species identification markers.</title>
        <authorList>
            <person name="Giroux E."/>
            <person name="Bilodeau G."/>
        </authorList>
    </citation>
    <scope>NUCLEOTIDE SEQUENCE [LARGE SCALE GENOMIC DNA]</scope>
    <source>
        <strain evidence="2 3">CBS 197.66</strain>
    </source>
</reference>
<dbReference type="OrthoDB" id="1600564at2759"/>
<protein>
    <submittedName>
        <fullName evidence="2">Acetylesterase</fullName>
    </submittedName>
</protein>
<dbReference type="AlphaFoldDB" id="A0A8H8S108"/>
<dbReference type="Gene3D" id="3.40.50.1110">
    <property type="entry name" value="SGNH hydrolase"/>
    <property type="match status" value="1"/>
</dbReference>
<gene>
    <name evidence="2" type="primary">aes1_1</name>
    <name evidence="2" type="ORF">LSUB1_G001458</name>
</gene>
<accession>A0A8H8S108</accession>
<dbReference type="PANTHER" id="PTHR45648">
    <property type="entry name" value="GDSL LIPASE/ACYLHYDROLASE FAMILY PROTEIN (AFU_ORTHOLOGUE AFUA_4G14700)"/>
    <property type="match status" value="1"/>
</dbReference>
<evidence type="ECO:0000313" key="3">
    <source>
        <dbReference type="Proteomes" id="UP000462212"/>
    </source>
</evidence>
<evidence type="ECO:0000313" key="2">
    <source>
        <dbReference type="EMBL" id="TVY43418.1"/>
    </source>
</evidence>
<dbReference type="CDD" id="cd01846">
    <property type="entry name" value="fatty_acyltransferase_like"/>
    <property type="match status" value="1"/>
</dbReference>
<proteinExistence type="predicted"/>
<organism evidence="2 3">
    <name type="scientific">Lachnellula subtilissima</name>
    <dbReference type="NCBI Taxonomy" id="602034"/>
    <lineage>
        <taxon>Eukaryota</taxon>
        <taxon>Fungi</taxon>
        <taxon>Dikarya</taxon>
        <taxon>Ascomycota</taxon>
        <taxon>Pezizomycotina</taxon>
        <taxon>Leotiomycetes</taxon>
        <taxon>Helotiales</taxon>
        <taxon>Lachnaceae</taxon>
        <taxon>Lachnellula</taxon>
    </lineage>
</organism>
<dbReference type="GO" id="GO:0016788">
    <property type="term" value="F:hydrolase activity, acting on ester bonds"/>
    <property type="evidence" value="ECO:0007669"/>
    <property type="project" value="InterPro"/>
</dbReference>
<dbReference type="SUPFAM" id="SSF52266">
    <property type="entry name" value="SGNH hydrolase"/>
    <property type="match status" value="1"/>
</dbReference>
<dbReference type="EMBL" id="QGMJ01000065">
    <property type="protein sequence ID" value="TVY43418.1"/>
    <property type="molecule type" value="Genomic_DNA"/>
</dbReference>
<evidence type="ECO:0000256" key="1">
    <source>
        <dbReference type="ARBA" id="ARBA00022801"/>
    </source>
</evidence>